<dbReference type="GeneID" id="3253542"/>
<dbReference type="GO" id="GO:0003700">
    <property type="term" value="F:DNA-binding transcription factor activity"/>
    <property type="evidence" value="ECO:0000318"/>
    <property type="project" value="GO_Central"/>
</dbReference>
<dbReference type="PROSITE" id="PS00463">
    <property type="entry name" value="ZN2_CY6_FUNGAL_1"/>
    <property type="match status" value="1"/>
</dbReference>
<dbReference type="eggNOG" id="ENOG502RSAF">
    <property type="taxonomic scope" value="Eukaryota"/>
</dbReference>
<dbReference type="SMART" id="SM00066">
    <property type="entry name" value="GAL4"/>
    <property type="match status" value="1"/>
</dbReference>
<dbReference type="CDD" id="cd00067">
    <property type="entry name" value="GAL4"/>
    <property type="match status" value="1"/>
</dbReference>
<dbReference type="GO" id="GO:0000976">
    <property type="term" value="F:transcription cis-regulatory region binding"/>
    <property type="evidence" value="ECO:0000318"/>
    <property type="project" value="GO_Central"/>
</dbReference>
<dbReference type="InterPro" id="IPR001138">
    <property type="entry name" value="Zn2Cys6_DnaBD"/>
</dbReference>
<dbReference type="InterPro" id="IPR036864">
    <property type="entry name" value="Zn2-C6_fun-type_DNA-bd_sf"/>
</dbReference>
<comment type="subcellular location">
    <subcellularLocation>
        <location evidence="1">Nucleus</location>
    </subcellularLocation>
</comment>
<dbReference type="EMBL" id="AE017341">
    <property type="protein sequence ID" value="AAW40636.2"/>
    <property type="molecule type" value="Genomic_DNA"/>
</dbReference>
<dbReference type="InParanoid" id="Q5KQ77"/>
<organism evidence="5 6">
    <name type="scientific">Cryptococcus deneoformans (strain JEC21 / ATCC MYA-565)</name>
    <name type="common">Cryptococcus neoformans var. neoformans serotype D</name>
    <dbReference type="NCBI Taxonomy" id="214684"/>
    <lineage>
        <taxon>Eukaryota</taxon>
        <taxon>Fungi</taxon>
        <taxon>Dikarya</taxon>
        <taxon>Basidiomycota</taxon>
        <taxon>Agaricomycotina</taxon>
        <taxon>Tremellomycetes</taxon>
        <taxon>Tremellales</taxon>
        <taxon>Cryptococcaceae</taxon>
        <taxon>Cryptococcus</taxon>
        <taxon>Cryptococcus neoformans species complex</taxon>
    </lineage>
</organism>
<dbReference type="GO" id="GO:0008270">
    <property type="term" value="F:zinc ion binding"/>
    <property type="evidence" value="ECO:0007669"/>
    <property type="project" value="InterPro"/>
</dbReference>
<dbReference type="PROSITE" id="PS50048">
    <property type="entry name" value="ZN2_CY6_FUNGAL_2"/>
    <property type="match status" value="1"/>
</dbReference>
<evidence type="ECO:0000256" key="3">
    <source>
        <dbReference type="SAM" id="MobiDB-lite"/>
    </source>
</evidence>
<dbReference type="FunCoup" id="Q5KQ77">
    <property type="interactions" value="157"/>
</dbReference>
<keyword evidence="6" id="KW-1185">Reference proteome</keyword>
<dbReference type="KEGG" id="cne:CNA00200"/>
<evidence type="ECO:0000256" key="2">
    <source>
        <dbReference type="ARBA" id="ARBA00023242"/>
    </source>
</evidence>
<evidence type="ECO:0000313" key="5">
    <source>
        <dbReference type="EMBL" id="AAW40636.2"/>
    </source>
</evidence>
<dbReference type="Pfam" id="PF11951">
    <property type="entry name" value="Fungal_trans_2"/>
    <property type="match status" value="1"/>
</dbReference>
<evidence type="ECO:0000259" key="4">
    <source>
        <dbReference type="PROSITE" id="PS50048"/>
    </source>
</evidence>
<feature type="domain" description="Zn(2)-C6 fungal-type" evidence="4">
    <location>
        <begin position="70"/>
        <end position="100"/>
    </location>
</feature>
<feature type="region of interest" description="Disordered" evidence="3">
    <location>
        <begin position="101"/>
        <end position="141"/>
    </location>
</feature>
<dbReference type="GO" id="GO:0045944">
    <property type="term" value="P:positive regulation of transcription by RNA polymerase II"/>
    <property type="evidence" value="ECO:0000318"/>
    <property type="project" value="GO_Central"/>
</dbReference>
<dbReference type="GO" id="GO:0005634">
    <property type="term" value="C:nucleus"/>
    <property type="evidence" value="ECO:0000318"/>
    <property type="project" value="GO_Central"/>
</dbReference>
<dbReference type="VEuPathDB" id="FungiDB:CNA00200"/>
<evidence type="ECO:0000256" key="1">
    <source>
        <dbReference type="ARBA" id="ARBA00004123"/>
    </source>
</evidence>
<keyword evidence="2" id="KW-0539">Nucleus</keyword>
<reference evidence="5 6" key="1">
    <citation type="journal article" date="2005" name="Science">
        <title>The genome of the basidiomycetous yeast and human pathogen Cryptococcus neoformans.</title>
        <authorList>
            <person name="Loftus B.J."/>
            <person name="Fung E."/>
            <person name="Roncaglia P."/>
            <person name="Rowley D."/>
            <person name="Amedeo P."/>
            <person name="Bruno D."/>
            <person name="Vamathevan J."/>
            <person name="Miranda M."/>
            <person name="Anderson I.J."/>
            <person name="Fraser J.A."/>
            <person name="Allen J.E."/>
            <person name="Bosdet I.E."/>
            <person name="Brent M.R."/>
            <person name="Chiu R."/>
            <person name="Doering T.L."/>
            <person name="Donlin M.J."/>
            <person name="D'Souza C.A."/>
            <person name="Fox D.S."/>
            <person name="Grinberg V."/>
            <person name="Fu J."/>
            <person name="Fukushima M."/>
            <person name="Haas B.J."/>
            <person name="Huang J.C."/>
            <person name="Janbon G."/>
            <person name="Jones S.J."/>
            <person name="Koo H.L."/>
            <person name="Krzywinski M.I."/>
            <person name="Kwon-Chung J.K."/>
            <person name="Lengeler K.B."/>
            <person name="Maiti R."/>
            <person name="Marra M.A."/>
            <person name="Marra R.E."/>
            <person name="Mathewson C.A."/>
            <person name="Mitchell T.G."/>
            <person name="Pertea M."/>
            <person name="Riggs F.R."/>
            <person name="Salzberg S.L."/>
            <person name="Schein J.E."/>
            <person name="Shvartsbeyn A."/>
            <person name="Shin H."/>
            <person name="Shumway M."/>
            <person name="Specht C.A."/>
            <person name="Suh B.B."/>
            <person name="Tenney A."/>
            <person name="Utterback T.R."/>
            <person name="Wickes B.L."/>
            <person name="Wortman J.R."/>
            <person name="Wye N.H."/>
            <person name="Kronstad J.W."/>
            <person name="Lodge J.K."/>
            <person name="Heitman J."/>
            <person name="Davis R.W."/>
            <person name="Fraser C.M."/>
            <person name="Hyman R.W."/>
        </authorList>
    </citation>
    <scope>NUCLEOTIDE SEQUENCE [LARGE SCALE GENOMIC DNA]</scope>
    <source>
        <strain evidence="6">JEC21 / ATCC MYA-565</strain>
    </source>
</reference>
<dbReference type="HOGENOM" id="CLU_022667_0_0_1"/>
<dbReference type="PaxDb" id="214684-Q5KQ77"/>
<dbReference type="SUPFAM" id="SSF57701">
    <property type="entry name" value="Zn2/Cys6 DNA-binding domain"/>
    <property type="match status" value="1"/>
</dbReference>
<feature type="compositionally biased region" description="Polar residues" evidence="3">
    <location>
        <begin position="44"/>
        <end position="56"/>
    </location>
</feature>
<feature type="region of interest" description="Disordered" evidence="3">
    <location>
        <begin position="1"/>
        <end position="65"/>
    </location>
</feature>
<dbReference type="PANTHER" id="PTHR37534:SF7">
    <property type="entry name" value="TRANSCRIPTIONAL ACTIVATOR PROTEIN UGA3"/>
    <property type="match status" value="1"/>
</dbReference>
<dbReference type="Gene3D" id="4.10.240.10">
    <property type="entry name" value="Zn(2)-C6 fungal-type DNA-binding domain"/>
    <property type="match status" value="1"/>
</dbReference>
<feature type="region of interest" description="Disordered" evidence="3">
    <location>
        <begin position="268"/>
        <end position="329"/>
    </location>
</feature>
<dbReference type="PANTHER" id="PTHR37534">
    <property type="entry name" value="TRANSCRIPTIONAL ACTIVATOR PROTEIN UGA3"/>
    <property type="match status" value="1"/>
</dbReference>
<dbReference type="RefSeq" id="XP_024511812.1">
    <property type="nucleotide sequence ID" value="XM_024656134.1"/>
</dbReference>
<dbReference type="OrthoDB" id="5419315at2759"/>
<gene>
    <name evidence="5" type="ordered locus">CNA00200</name>
</gene>
<protein>
    <submittedName>
        <fullName evidence="5">Transcriptional activator, putative</fullName>
    </submittedName>
</protein>
<dbReference type="Pfam" id="PF00172">
    <property type="entry name" value="Zn_clus"/>
    <property type="match status" value="1"/>
</dbReference>
<dbReference type="GO" id="GO:0000981">
    <property type="term" value="F:DNA-binding transcription factor activity, RNA polymerase II-specific"/>
    <property type="evidence" value="ECO:0007669"/>
    <property type="project" value="InterPro"/>
</dbReference>
<dbReference type="AlphaFoldDB" id="Q5KQ77"/>
<proteinExistence type="predicted"/>
<dbReference type="Proteomes" id="UP000002149">
    <property type="component" value="Chromosome 1"/>
</dbReference>
<name>Q5KQ77_CRYD1</name>
<accession>Q5KQ77</accession>
<dbReference type="InterPro" id="IPR021858">
    <property type="entry name" value="Fun_TF"/>
</dbReference>
<evidence type="ECO:0000313" key="6">
    <source>
        <dbReference type="Proteomes" id="UP000002149"/>
    </source>
</evidence>
<feature type="compositionally biased region" description="Low complexity" evidence="3">
    <location>
        <begin position="23"/>
        <end position="38"/>
    </location>
</feature>
<sequence>MSPQQRASSPDVLASPVTPGNVSTSTTNANSAATSSNNGAPQAVSGSPANGNQTLSPGRKRRKVTRSRLGCLTCRKRRKLCDMAKPVCQACTRLKIQCSWPSESASKPPRSSSQRQSQTPAVSESPFVPPTDLDNMTHSISPYMSYGPTSTILPHSYTPSQASAPSTAAAGPLSASNTLEDFTRIFGHIEEDRAGLQMNERNVRPYAIYSASAVPEVGLPPELNTEAEVMDWLNGSCSLDESMLQLWAADCLAVPTTQTFNAFDSLNNLLQPTPPSQDHVDASHPAPSHGPSDPQPPQPISRPESGRQSPSHFHSPSRRSDRGTPTSQPQTALLHYFHDSLARLVSCTGDASSNAFEAFTKLSNMAAGQGSAGQGLHLSILAWAARHAVNRGLVKYEAASEKFSSQSATLVNNRMRDLFDGDGNERRSGAMPNHEKNREYMTLLASNLMLMQFKICRGDVWGFDTVVRHLTVLVPFVFRTEKDFQAESMHHQFFENVLYHDVLGSFILNRAPMVPSSLVSHYCSFNLEALNTLTGASLPLFSTMHRLAALVRQRRGRRGKGWSDEDLFDALQRAMELEKDLTDEKKRLDALLIAKPHVKPHRYLHEAFRLTCLIQLHHDVLCEPPSSLHIRLLVRQSLSLLETMIDQSLPGLCSAHWVIFQTALCCVAGGQDKAELDDRETVERIYDDILHEYGFLNVERSRKIVHEVWARNQDGQLHMDWLDLLEEYDWEIFVV</sequence>
<feature type="compositionally biased region" description="Low complexity" evidence="3">
    <location>
        <begin position="101"/>
        <end position="118"/>
    </location>
</feature>